<evidence type="ECO:0000256" key="3">
    <source>
        <dbReference type="ARBA" id="ARBA00022833"/>
    </source>
</evidence>
<protein>
    <submittedName>
        <fullName evidence="6">Clathrin, heavy chain/VPS, 7-fold repeat</fullName>
    </submittedName>
</protein>
<dbReference type="InterPro" id="IPR007810">
    <property type="entry name" value="Pep3/Vps18_beta-prop"/>
</dbReference>
<dbReference type="GO" id="GO:0008270">
    <property type="term" value="F:zinc ion binding"/>
    <property type="evidence" value="ECO:0007669"/>
    <property type="project" value="UniProtKB-KW"/>
</dbReference>
<dbReference type="RefSeq" id="XP_003081157.2">
    <property type="nucleotide sequence ID" value="XM_003081109.2"/>
</dbReference>
<dbReference type="Proteomes" id="UP000009170">
    <property type="component" value="Unassembled WGS sequence"/>
</dbReference>
<keyword evidence="4" id="KW-0175">Coiled coil</keyword>
<dbReference type="GO" id="GO:0048284">
    <property type="term" value="P:organelle fusion"/>
    <property type="evidence" value="ECO:0007669"/>
    <property type="project" value="TreeGrafter"/>
</dbReference>
<dbReference type="GeneID" id="9831735"/>
<dbReference type="GO" id="GO:0006904">
    <property type="term" value="P:vesicle docking involved in exocytosis"/>
    <property type="evidence" value="ECO:0007669"/>
    <property type="project" value="TreeGrafter"/>
</dbReference>
<evidence type="ECO:0000256" key="2">
    <source>
        <dbReference type="ARBA" id="ARBA00022771"/>
    </source>
</evidence>
<evidence type="ECO:0000313" key="7">
    <source>
        <dbReference type="Proteomes" id="UP000009170"/>
    </source>
</evidence>
<keyword evidence="3" id="KW-0862">Zinc</keyword>
<dbReference type="GO" id="GO:0007032">
    <property type="term" value="P:endosome organization"/>
    <property type="evidence" value="ECO:0007669"/>
    <property type="project" value="TreeGrafter"/>
</dbReference>
<dbReference type="GO" id="GO:0030897">
    <property type="term" value="C:HOPS complex"/>
    <property type="evidence" value="ECO:0007669"/>
    <property type="project" value="TreeGrafter"/>
</dbReference>
<dbReference type="PANTHER" id="PTHR23323">
    <property type="entry name" value="VACUOLAR PROTEIN SORTING-ASSOCIATED PROTEIN"/>
    <property type="match status" value="1"/>
</dbReference>
<dbReference type="STRING" id="70448.A0A090M452"/>
<dbReference type="FunCoup" id="A0A090M452">
    <property type="interactions" value="1895"/>
</dbReference>
<dbReference type="InParanoid" id="A0A090M452"/>
<dbReference type="PANTHER" id="PTHR23323:SF26">
    <property type="entry name" value="VACUOLAR PROTEIN SORTING-ASSOCIATED PROTEIN 18 HOMOLOG"/>
    <property type="match status" value="1"/>
</dbReference>
<organism evidence="6 7">
    <name type="scientific">Ostreococcus tauri</name>
    <name type="common">Marine green alga</name>
    <dbReference type="NCBI Taxonomy" id="70448"/>
    <lineage>
        <taxon>Eukaryota</taxon>
        <taxon>Viridiplantae</taxon>
        <taxon>Chlorophyta</taxon>
        <taxon>Mamiellophyceae</taxon>
        <taxon>Mamiellales</taxon>
        <taxon>Bathycoccaceae</taxon>
        <taxon>Ostreococcus</taxon>
    </lineage>
</organism>
<feature type="domain" description="Pep3/Vps18 beta-propeller" evidence="5">
    <location>
        <begin position="163"/>
        <end position="443"/>
    </location>
</feature>
<evidence type="ECO:0000259" key="5">
    <source>
        <dbReference type="Pfam" id="PF05131"/>
    </source>
</evidence>
<evidence type="ECO:0000256" key="1">
    <source>
        <dbReference type="ARBA" id="ARBA00022723"/>
    </source>
</evidence>
<comment type="caution">
    <text evidence="6">The sequence shown here is derived from an EMBL/GenBank/DDBJ whole genome shotgun (WGS) entry which is preliminary data.</text>
</comment>
<dbReference type="GO" id="GO:0030674">
    <property type="term" value="F:protein-macromolecule adaptor activity"/>
    <property type="evidence" value="ECO:0007669"/>
    <property type="project" value="TreeGrafter"/>
</dbReference>
<dbReference type="Pfam" id="PF05131">
    <property type="entry name" value="Pep3_Vps18"/>
    <property type="match status" value="1"/>
</dbReference>
<evidence type="ECO:0000256" key="4">
    <source>
        <dbReference type="SAM" id="Coils"/>
    </source>
</evidence>
<reference evidence="7" key="1">
    <citation type="journal article" date="2006" name="Proc. Natl. Acad. Sci. U.S.A.">
        <title>Genome analysis of the smallest free-living eukaryote Ostreococcus tauri unveils many unique features.</title>
        <authorList>
            <person name="Derelle E."/>
            <person name="Ferraz C."/>
            <person name="Rombauts S."/>
            <person name="Rouze P."/>
            <person name="Worden A.Z."/>
            <person name="Robbens S."/>
            <person name="Partensky F."/>
            <person name="Degroeve S."/>
            <person name="Echeynie S."/>
            <person name="Cooke R."/>
            <person name="Saeys Y."/>
            <person name="Wuyts J."/>
            <person name="Jabbari K."/>
            <person name="Bowler C."/>
            <person name="Panaud O."/>
            <person name="Piegu B."/>
            <person name="Ball S.G."/>
            <person name="Ral J.-P."/>
            <person name="Bouget F.-Y."/>
            <person name="Piganeau G."/>
            <person name="De Baets B."/>
            <person name="Picard A."/>
            <person name="Delseny M."/>
            <person name="Demaille J."/>
            <person name="Van de Peer Y."/>
            <person name="Moreau H."/>
        </authorList>
    </citation>
    <scope>NUCLEOTIDE SEQUENCE [LARGE SCALE GENOMIC DNA]</scope>
    <source>
        <strain evidence="7">OTTH 0595 / CCAP 157/2 / RCC745</strain>
    </source>
</reference>
<name>A0A090M452_OSTTA</name>
<keyword evidence="1" id="KW-0479">Metal-binding</keyword>
<proteinExistence type="predicted"/>
<sequence length="1117" mass="124584">MRALPAGASALFDDGAKKETYERFRDRARDRSDARVDRGAADADVFTDDATTMKDPKDDARDGCEGARPRFAASNVGERPGGPGASTSEARYVVGVIRGRTWTMSDGWNAASGTFAAESESLDVDGSKRIFRAGEDGGVKFVCADDWSGEHVMILGRESVEASTEGAWYRHARWASGGGARRIEGLRGVECSCATFVKYASSGESSGSGAGTIVRALVGTADGRVFDVRIDYSSDGKRFEQACERVFETKDCEKIAGVRAFKRGRGVDSRHGALISTSRRLYALVGSYSLESVFAKARAKPGGIDAVVEMPVASDTSELCVWQRRRKSPSSSSDCMAWLTGAGIYRGTLNFNVDDASSVLEQHGVLPFPQTDADDVGPISLAMTEHHILLLYSKSLIAVNAITGDVEGKIQLPSGGASTFACTDPTTAVAYVANERNLLQIVITNEDANVWRVHCDLHDYEQAIAACKSELQRQFVFTHKAERMMKMKRYEDAAEAFARASHAHSIEDVAKTFIDLNARDALYAYIEGRLRELPSDDVARRLILATWLLEERLKLASVSRDAKNDAKLRDFLREYFDSLDERETLRMLSEAKRLDDEMYFAELCGDFDRVLDHFMQLGDSRRALEIITSQRVPRETSNRVLPALIERLPKETIDFLLSRGQVSEDMKIIGPLAREERLFDKSSDAAKTILTHLARYLETITAKENGMARSDAAAHNLLLNLYVSQIDSSPTVVTTLNRYILGAVDEGTKEPFYDVQYAIRMCEKHGAHRSAVYAYCMSRNYDMAMHIALSTLQDIELAKMVTVKAAEAPSGDSNEDEIVQKKLWIEIAKWSIQKSGVLQQHANSESEEERSSAIRGALSFLNETNGALRVEDILPLLPDFTVIDDVKDLVLKSLTEHRSEIEHLREELERITAFTQDVQDEIEDLEQKTYIVKKDQKCLECGRPVVRLRLMEHADDANLLAPFYVFPCEMAYHTECLIRRVLPLMFPDERKRALALMRLLKVPLPRRLKPETKFWGAPPKAATGLTAEEAVGELEDMLCADCPDCGALHLRLIHEPLLTPEEQALDDALAAQLPESWLDPFEAEVDFDSDPVEVIPWEEFKEIKLPDGWPDHEFFRS</sequence>
<reference evidence="6 7" key="2">
    <citation type="journal article" date="2014" name="BMC Genomics">
        <title>An improved genome of the model marine alga Ostreococcus tauri unfolds by assessing Illumina de novo assemblies.</title>
        <authorList>
            <person name="Blanc-Mathieu R."/>
            <person name="Verhelst B."/>
            <person name="Derelle E."/>
            <person name="Rombauts S."/>
            <person name="Bouget F.Y."/>
            <person name="Carre I."/>
            <person name="Chateau A."/>
            <person name="Eyre-Walker A."/>
            <person name="Grimsley N."/>
            <person name="Moreau H."/>
            <person name="Piegu B."/>
            <person name="Rivals E."/>
            <person name="Schackwitz W."/>
            <person name="Van de Peer Y."/>
            <person name="Piganeau G."/>
        </authorList>
    </citation>
    <scope>NUCLEOTIDE SEQUENCE [LARGE SCALE GENOMIC DNA]</scope>
    <source>
        <strain evidence="7">OTTH 0595 / CCAP 157/2 / RCC745</strain>
    </source>
</reference>
<keyword evidence="7" id="KW-1185">Reference proteome</keyword>
<keyword evidence="2" id="KW-0863">Zinc-finger</keyword>
<accession>A0A090M452</accession>
<evidence type="ECO:0000313" key="6">
    <source>
        <dbReference type="EMBL" id="CEF99020.1"/>
    </source>
</evidence>
<feature type="coiled-coil region" evidence="4">
    <location>
        <begin position="891"/>
        <end position="928"/>
    </location>
</feature>
<dbReference type="AlphaFoldDB" id="A0A090M452"/>
<dbReference type="GO" id="GO:0005768">
    <property type="term" value="C:endosome"/>
    <property type="evidence" value="ECO:0007669"/>
    <property type="project" value="TreeGrafter"/>
</dbReference>
<dbReference type="KEGG" id="ota:OT_ostta09g01700"/>
<dbReference type="OrthoDB" id="498989at2759"/>
<dbReference type="EMBL" id="CAID01000009">
    <property type="protein sequence ID" value="CEF99020.1"/>
    <property type="molecule type" value="Genomic_DNA"/>
</dbReference>
<dbReference type="GO" id="GO:0007033">
    <property type="term" value="P:vacuole organization"/>
    <property type="evidence" value="ECO:0007669"/>
    <property type="project" value="TreeGrafter"/>
</dbReference>
<gene>
    <name evidence="6" type="ORF">OT_ostta09g01700</name>
</gene>